<feature type="region of interest" description="Disordered" evidence="1">
    <location>
        <begin position="829"/>
        <end position="851"/>
    </location>
</feature>
<dbReference type="PANTHER" id="PTHR46082">
    <property type="entry name" value="ATP/GTP-BINDING PROTEIN-RELATED"/>
    <property type="match status" value="1"/>
</dbReference>
<dbReference type="PANTHER" id="PTHR46082:SF11">
    <property type="entry name" value="AAA+ ATPASE DOMAIN-CONTAINING PROTEIN-RELATED"/>
    <property type="match status" value="1"/>
</dbReference>
<evidence type="ECO:0008006" key="4">
    <source>
        <dbReference type="Google" id="ProtNLM"/>
    </source>
</evidence>
<gene>
    <name evidence="2" type="ORF">R3P38DRAFT_2779729</name>
</gene>
<feature type="compositionally biased region" description="Gly residues" evidence="1">
    <location>
        <begin position="13"/>
        <end position="33"/>
    </location>
</feature>
<dbReference type="Proteomes" id="UP001362999">
    <property type="component" value="Unassembled WGS sequence"/>
</dbReference>
<dbReference type="InterPro" id="IPR027417">
    <property type="entry name" value="P-loop_NTPase"/>
</dbReference>
<feature type="region of interest" description="Disordered" evidence="1">
    <location>
        <begin position="1"/>
        <end position="33"/>
    </location>
</feature>
<dbReference type="InterPro" id="IPR053137">
    <property type="entry name" value="NLR-like"/>
</dbReference>
<sequence length="880" mass="97757">MISPTTQHISVQGGTGGAGGSGGNEGGVGGLGEGPQVTLVSEAGVINHMTFHNVPSFTGRQETLDEIHQYFAQAQGLRKVFILHGLGGSGKSQIAFKFVQQAQASKRFSKTFFIDATSDQTAETDLKLLAPATSEATAQEGLLWLSCQQEPWLLVLDNADDPKSDISKFFPPCTFGNILITTRNPELCIHGVDSKVSDMTLDDAKELLLRLAGKKAIGDGKEEVATAIVKELHCFALAVTQAGGYIHACSNLSKYLALYKSSREKLLQHAEVQGQGQYGLAVYATWDLSYQKLSTGSKTFLHICSQLHHQNIREEMFQKAALSEEKLEDLELQETVDVLLTKIGGANQGWNPLVFLEITRELQSYSLIEHDIVDDSYSVHPLIRDWSGTTITKEDMSKCVLTIIGLSVPWKFQLKDYTYRHSLIYHIAQHFDKFKCNLDAFAASRIALVLYETGLYQDAEVLQVAVVERRKCTLGNEHHRTLRSMGNLALIYEKQGRWGDAKALQVAVVERRECTLGNEHPDTLTSMVDLASTYRKQGRLSDAESLEVIILEASSRVLGNEHPDMLTTMANLAATFWNQGRWSDAERLEVIVLDASKQMLGKEHRKTLTSMANLAATYWKQGRWSDAESLEVTVLDVSKRVLGKEHRHTLTSMANLAAIYRKLGRLSDAESLGVPALEARQRVLGNEHPDTLTSMANLAAIYRRQSRWSDAESLEVTVLDVSKRVRGKKHRKTLTSMANLAATYRELCQWRDAESLGVTALEARMQVLGAQHPGTLTSMKNLAATYRQQGKWSDAENLDVIVLDTRKRVLGDKHPDTLTSIAHPATTYREQGQEQDAQHSKAPHARQSVQEPSTCYYKHRCQHKAHELGQTSTPNLNPTI</sequence>
<protein>
    <recommendedName>
        <fullName evidence="4">Kinesin light chain</fullName>
    </recommendedName>
</protein>
<evidence type="ECO:0000313" key="3">
    <source>
        <dbReference type="Proteomes" id="UP001362999"/>
    </source>
</evidence>
<dbReference type="SUPFAM" id="SSF48452">
    <property type="entry name" value="TPR-like"/>
    <property type="match status" value="3"/>
</dbReference>
<evidence type="ECO:0000256" key="1">
    <source>
        <dbReference type="SAM" id="MobiDB-lite"/>
    </source>
</evidence>
<evidence type="ECO:0000313" key="2">
    <source>
        <dbReference type="EMBL" id="KAK7022996.1"/>
    </source>
</evidence>
<dbReference type="Gene3D" id="1.25.40.10">
    <property type="entry name" value="Tetratricopeptide repeat domain"/>
    <property type="match status" value="3"/>
</dbReference>
<comment type="caution">
    <text evidence="2">The sequence shown here is derived from an EMBL/GenBank/DDBJ whole genome shotgun (WGS) entry which is preliminary data.</text>
</comment>
<organism evidence="2 3">
    <name type="scientific">Favolaschia claudopus</name>
    <dbReference type="NCBI Taxonomy" id="2862362"/>
    <lineage>
        <taxon>Eukaryota</taxon>
        <taxon>Fungi</taxon>
        <taxon>Dikarya</taxon>
        <taxon>Basidiomycota</taxon>
        <taxon>Agaricomycotina</taxon>
        <taxon>Agaricomycetes</taxon>
        <taxon>Agaricomycetidae</taxon>
        <taxon>Agaricales</taxon>
        <taxon>Marasmiineae</taxon>
        <taxon>Mycenaceae</taxon>
        <taxon>Favolaschia</taxon>
    </lineage>
</organism>
<dbReference type="InterPro" id="IPR011990">
    <property type="entry name" value="TPR-like_helical_dom_sf"/>
</dbReference>
<reference evidence="2 3" key="1">
    <citation type="journal article" date="2024" name="J Genomics">
        <title>Draft genome sequencing and assembly of Favolaschia claudopus CIRM-BRFM 2984 isolated from oak limbs.</title>
        <authorList>
            <person name="Navarro D."/>
            <person name="Drula E."/>
            <person name="Chaduli D."/>
            <person name="Cazenave R."/>
            <person name="Ahrendt S."/>
            <person name="Wang J."/>
            <person name="Lipzen A."/>
            <person name="Daum C."/>
            <person name="Barry K."/>
            <person name="Grigoriev I.V."/>
            <person name="Favel A."/>
            <person name="Rosso M.N."/>
            <person name="Martin F."/>
        </authorList>
    </citation>
    <scope>NUCLEOTIDE SEQUENCE [LARGE SCALE GENOMIC DNA]</scope>
    <source>
        <strain evidence="2 3">CIRM-BRFM 2984</strain>
    </source>
</reference>
<accession>A0AAW0BD98</accession>
<name>A0AAW0BD98_9AGAR</name>
<feature type="compositionally biased region" description="Polar residues" evidence="1">
    <location>
        <begin position="1"/>
        <end position="12"/>
    </location>
</feature>
<dbReference type="Pfam" id="PF13424">
    <property type="entry name" value="TPR_12"/>
    <property type="match status" value="2"/>
</dbReference>
<keyword evidence="3" id="KW-1185">Reference proteome</keyword>
<dbReference type="Gene3D" id="3.40.50.300">
    <property type="entry name" value="P-loop containing nucleotide triphosphate hydrolases"/>
    <property type="match status" value="1"/>
</dbReference>
<dbReference type="AlphaFoldDB" id="A0AAW0BD98"/>
<proteinExistence type="predicted"/>
<dbReference type="EMBL" id="JAWWNJ010000036">
    <property type="protein sequence ID" value="KAK7022996.1"/>
    <property type="molecule type" value="Genomic_DNA"/>
</dbReference>
<dbReference type="SUPFAM" id="SSF52540">
    <property type="entry name" value="P-loop containing nucleoside triphosphate hydrolases"/>
    <property type="match status" value="1"/>
</dbReference>
<dbReference type="GO" id="GO:0043531">
    <property type="term" value="F:ADP binding"/>
    <property type="evidence" value="ECO:0007669"/>
    <property type="project" value="InterPro"/>
</dbReference>
<dbReference type="Pfam" id="PF13374">
    <property type="entry name" value="TPR_10"/>
    <property type="match status" value="5"/>
</dbReference>